<dbReference type="Proteomes" id="UP000075260">
    <property type="component" value="Unassembled WGS sequence"/>
</dbReference>
<evidence type="ECO:0000313" key="2">
    <source>
        <dbReference type="Proteomes" id="UP000075260"/>
    </source>
</evidence>
<sequence length="148" mass="15219">GAAPLPQYAVAATLGDAPLQGDRELGGPRDAADAADVVRVGRGARLTIALAPGGRVHAPVDVKAFLVRGGSARPWPVAIDLDERGGASISGTREALFKDVAAGAWEAVFVIGQPGSLPDDAEDEGALPDERAVHLAGGRLLRQRLFLD</sequence>
<comment type="caution">
    <text evidence="1">The sequence shown here is derived from an EMBL/GenBank/DDBJ whole genome shotgun (WGS) entry which is preliminary data.</text>
</comment>
<proteinExistence type="predicted"/>
<dbReference type="AlphaFoldDB" id="A0A150Q0N6"/>
<reference evidence="1 2" key="1">
    <citation type="submission" date="2014-02" db="EMBL/GenBank/DDBJ databases">
        <title>The small core and large imbalanced accessory genome model reveals a collaborative survival strategy of Sorangium cellulosum strains in nature.</title>
        <authorList>
            <person name="Han K."/>
            <person name="Peng R."/>
            <person name="Blom J."/>
            <person name="Li Y.-Z."/>
        </authorList>
    </citation>
    <scope>NUCLEOTIDE SEQUENCE [LARGE SCALE GENOMIC DNA]</scope>
    <source>
        <strain evidence="1 2">So0008-312</strain>
    </source>
</reference>
<evidence type="ECO:0000313" key="1">
    <source>
        <dbReference type="EMBL" id="KYF61575.1"/>
    </source>
</evidence>
<name>A0A150Q0N6_SORCE</name>
<dbReference type="RefSeq" id="WP_199694433.1">
    <property type="nucleotide sequence ID" value="NZ_JEMA01001172.1"/>
</dbReference>
<accession>A0A150Q0N6</accession>
<gene>
    <name evidence="1" type="ORF">BE15_12790</name>
</gene>
<dbReference type="EMBL" id="JEMA01001172">
    <property type="protein sequence ID" value="KYF61575.1"/>
    <property type="molecule type" value="Genomic_DNA"/>
</dbReference>
<protein>
    <submittedName>
        <fullName evidence="1">Uncharacterized protein</fullName>
    </submittedName>
</protein>
<organism evidence="1 2">
    <name type="scientific">Sorangium cellulosum</name>
    <name type="common">Polyangium cellulosum</name>
    <dbReference type="NCBI Taxonomy" id="56"/>
    <lineage>
        <taxon>Bacteria</taxon>
        <taxon>Pseudomonadati</taxon>
        <taxon>Myxococcota</taxon>
        <taxon>Polyangia</taxon>
        <taxon>Polyangiales</taxon>
        <taxon>Polyangiaceae</taxon>
        <taxon>Sorangium</taxon>
    </lineage>
</organism>
<feature type="non-terminal residue" evidence="1">
    <location>
        <position position="1"/>
    </location>
</feature>